<comment type="caution">
    <text evidence="2">The sequence shown here is derived from an EMBL/GenBank/DDBJ whole genome shotgun (WGS) entry which is preliminary data.</text>
</comment>
<evidence type="ECO:0000313" key="4">
    <source>
        <dbReference type="Proteomes" id="UP000292340"/>
    </source>
</evidence>
<dbReference type="AlphaFoldDB" id="A0A4V1WX38"/>
<organism evidence="2 4">
    <name type="scientific">Alternaria tenuissima</name>
    <dbReference type="NCBI Taxonomy" id="119927"/>
    <lineage>
        <taxon>Eukaryota</taxon>
        <taxon>Fungi</taxon>
        <taxon>Dikarya</taxon>
        <taxon>Ascomycota</taxon>
        <taxon>Pezizomycotina</taxon>
        <taxon>Dothideomycetes</taxon>
        <taxon>Pleosporomycetidae</taxon>
        <taxon>Pleosporales</taxon>
        <taxon>Pleosporineae</taxon>
        <taxon>Pleosporaceae</taxon>
        <taxon>Alternaria</taxon>
        <taxon>Alternaria sect. Alternaria</taxon>
        <taxon>Alternaria alternata complex</taxon>
    </lineage>
</organism>
<dbReference type="Proteomes" id="UP000292340">
    <property type="component" value="Unassembled WGS sequence"/>
</dbReference>
<gene>
    <name evidence="2" type="ORF">AA0115_g2210</name>
    <name evidence="3" type="ORF">AA0119_g1230</name>
</gene>
<sequence length="115" mass="12423">MSPVKRGRRGSSATRGRGGRKAVSAVSGRSGRKSGRAAGAGADLLEDDDMEAEDTDEDAREEEEQEVVISCGTKRPRREITRANYIVDDGVDVDGPAPTAAEDDEEEDSDTYRDY</sequence>
<evidence type="ECO:0000313" key="5">
    <source>
        <dbReference type="Proteomes" id="UP000293195"/>
    </source>
</evidence>
<reference evidence="2" key="2">
    <citation type="journal article" date="2019" name="bioRxiv">
        <title>Genomics, evolutionary history and diagnostics of the Alternaria alternata species group including apple and Asian pear pathotypes.</title>
        <authorList>
            <person name="Armitage A.D."/>
            <person name="Cockerton H.M."/>
            <person name="Sreenivasaprasad S."/>
            <person name="Woodhall J.W."/>
            <person name="Lane C.R."/>
            <person name="Harrison R.J."/>
            <person name="Clarkson J.P."/>
        </authorList>
    </citation>
    <scope>NUCLEOTIDE SEQUENCE</scope>
    <source>
        <strain evidence="2">FERA 1164</strain>
        <strain evidence="3">FERA 635</strain>
    </source>
</reference>
<feature type="compositionally biased region" description="Low complexity" evidence="1">
    <location>
        <begin position="10"/>
        <end position="29"/>
    </location>
</feature>
<proteinExistence type="predicted"/>
<evidence type="ECO:0000313" key="3">
    <source>
        <dbReference type="EMBL" id="RYO08867.1"/>
    </source>
</evidence>
<accession>A0A4V1WX38</accession>
<name>A0A4V1WX38_9PLEO</name>
<evidence type="ECO:0000313" key="2">
    <source>
        <dbReference type="EMBL" id="RYN35417.1"/>
    </source>
</evidence>
<dbReference type="EMBL" id="PDXB01000004">
    <property type="protein sequence ID" value="RYN35417.1"/>
    <property type="molecule type" value="Genomic_DNA"/>
</dbReference>
<reference evidence="2" key="1">
    <citation type="submission" date="2017-10" db="EMBL/GenBank/DDBJ databases">
        <authorList>
            <person name="Armitage A.D."/>
            <person name="Barbara D.J."/>
            <person name="Woodhall J.W."/>
            <person name="Sreenivasaprasad S."/>
            <person name="Lane C.R."/>
            <person name="Clarkson J.P."/>
            <person name="Harrison R.J."/>
        </authorList>
    </citation>
    <scope>NUCLEOTIDE SEQUENCE</scope>
    <source>
        <strain evidence="2">FERA 1164</strain>
        <strain evidence="3">FERA 635</strain>
    </source>
</reference>
<dbReference type="EMBL" id="PDXF01000003">
    <property type="protein sequence ID" value="RYO08867.1"/>
    <property type="molecule type" value="Genomic_DNA"/>
</dbReference>
<protein>
    <recommendedName>
        <fullName evidence="6">Histone chaperone domain-containing protein</fullName>
    </recommendedName>
</protein>
<feature type="region of interest" description="Disordered" evidence="1">
    <location>
        <begin position="1"/>
        <end position="115"/>
    </location>
</feature>
<keyword evidence="5" id="KW-1185">Reference proteome</keyword>
<evidence type="ECO:0000256" key="1">
    <source>
        <dbReference type="SAM" id="MobiDB-lite"/>
    </source>
</evidence>
<evidence type="ECO:0008006" key="6">
    <source>
        <dbReference type="Google" id="ProtNLM"/>
    </source>
</evidence>
<feature type="compositionally biased region" description="Acidic residues" evidence="1">
    <location>
        <begin position="44"/>
        <end position="66"/>
    </location>
</feature>
<dbReference type="Proteomes" id="UP000293195">
    <property type="component" value="Unassembled WGS sequence"/>
</dbReference>